<dbReference type="GO" id="GO:0005886">
    <property type="term" value="C:plasma membrane"/>
    <property type="evidence" value="ECO:0007669"/>
    <property type="project" value="UniProtKB-SubCell"/>
</dbReference>
<dbReference type="STRING" id="1121898.GCA_000422725_03643"/>
<keyword evidence="2" id="KW-0812">Transmembrane</keyword>
<organism evidence="4 5">
    <name type="scientific">Flavobacterium subsaxonicum WB 4.1-42 = DSM 21790</name>
    <dbReference type="NCBI Taxonomy" id="1121898"/>
    <lineage>
        <taxon>Bacteria</taxon>
        <taxon>Pseudomonadati</taxon>
        <taxon>Bacteroidota</taxon>
        <taxon>Flavobacteriia</taxon>
        <taxon>Flavobacteriales</taxon>
        <taxon>Flavobacteriaceae</taxon>
        <taxon>Flavobacterium</taxon>
    </lineage>
</organism>
<accession>A0A0A2MUM0</accession>
<evidence type="ECO:0000313" key="4">
    <source>
        <dbReference type="EMBL" id="KGO91920.1"/>
    </source>
</evidence>
<reference evidence="4 5" key="1">
    <citation type="submission" date="2013-09" db="EMBL/GenBank/DDBJ databases">
        <authorList>
            <person name="Zeng Z."/>
            <person name="Chen C."/>
        </authorList>
    </citation>
    <scope>NUCLEOTIDE SEQUENCE [LARGE SCALE GENOMIC DNA]</scope>
    <source>
        <strain evidence="4 5">WB 4.1-42</strain>
    </source>
</reference>
<protein>
    <submittedName>
        <fullName evidence="4">RND transporter</fullName>
    </submittedName>
</protein>
<keyword evidence="2" id="KW-0564">Palmitate</keyword>
<gene>
    <name evidence="4" type="ORF">Q766_14850</name>
</gene>
<dbReference type="AlphaFoldDB" id="A0A0A2MUM0"/>
<keyword evidence="3" id="KW-0175">Coiled coil</keyword>
<dbReference type="PROSITE" id="PS51257">
    <property type="entry name" value="PROKAR_LIPOPROTEIN"/>
    <property type="match status" value="1"/>
</dbReference>
<keyword evidence="5" id="KW-1185">Reference proteome</keyword>
<evidence type="ECO:0000256" key="3">
    <source>
        <dbReference type="SAM" id="Coils"/>
    </source>
</evidence>
<dbReference type="PANTHER" id="PTHR30203:SF30">
    <property type="entry name" value="OUTER MEMBRANE PROTEIN-RELATED"/>
    <property type="match status" value="1"/>
</dbReference>
<dbReference type="Pfam" id="PF02321">
    <property type="entry name" value="OEP"/>
    <property type="match status" value="2"/>
</dbReference>
<dbReference type="NCBIfam" id="TIGR01845">
    <property type="entry name" value="outer_NodT"/>
    <property type="match status" value="1"/>
</dbReference>
<feature type="coiled-coil region" evidence="3">
    <location>
        <begin position="70"/>
        <end position="97"/>
    </location>
</feature>
<dbReference type="RefSeq" id="WP_026989743.1">
    <property type="nucleotide sequence ID" value="NZ_AUGP01000001.1"/>
</dbReference>
<dbReference type="PANTHER" id="PTHR30203">
    <property type="entry name" value="OUTER MEMBRANE CATION EFFLUX PROTEIN"/>
    <property type="match status" value="1"/>
</dbReference>
<comment type="subcellular location">
    <subcellularLocation>
        <location evidence="2">Cell membrane</location>
        <topology evidence="2">Lipid-anchor</topology>
    </subcellularLocation>
</comment>
<dbReference type="SUPFAM" id="SSF56954">
    <property type="entry name" value="Outer membrane efflux proteins (OEP)"/>
    <property type="match status" value="1"/>
</dbReference>
<proteinExistence type="inferred from homology"/>
<dbReference type="InterPro" id="IPR010131">
    <property type="entry name" value="MdtP/NodT-like"/>
</dbReference>
<dbReference type="Gene3D" id="1.20.1600.10">
    <property type="entry name" value="Outer membrane efflux proteins (OEP)"/>
    <property type="match status" value="1"/>
</dbReference>
<evidence type="ECO:0000256" key="1">
    <source>
        <dbReference type="ARBA" id="ARBA00007613"/>
    </source>
</evidence>
<sequence length="479" mass="53273">MLKRSVYNYIAVACIGLTFTGCKLPGVVQREENTNVPAAFSSTTTTQDTINSATVKWKEYFKDPNLVALIDTALANNQELNITLQEIEIARAEVRARKGEYLPFLGLRGGAGVDKVSRNTNIGALEHNIEIVPGKENPEPLQDYQLGVYANWEADIWGKLHNAKKAAVKRYLSTVEGRNFVITNLISEIANSYYELLALDTQLDIVKQNIDIQNNALEIVKLQKLATRVTELAVKRFEAQVLNTRSLQYEIQQKITETENRINFLAGRYPQPVARDAKAFSTLVPTTVYAGIPAQLLANRPDIKQAELDLAAAKLDVKVAKARFYPTLGISAGIGYQAFDASYLIKPQSLLYSLAGDLAAPLINRNAIKATYYSANAKQIQAVYNYERTILNAYVEVANQVSKVSNLEKSYTLKSQEVDALTQSIEISNSLFQSARADYMEVLLTQRDALESRFDLIETKLQQMSATVNIYHALGGGWN</sequence>
<comment type="caution">
    <text evidence="4">The sequence shown here is derived from an EMBL/GenBank/DDBJ whole genome shotgun (WGS) entry which is preliminary data.</text>
</comment>
<name>A0A0A2MUM0_9FLAO</name>
<keyword evidence="2" id="KW-0449">Lipoprotein</keyword>
<dbReference type="GO" id="GO:0015562">
    <property type="term" value="F:efflux transmembrane transporter activity"/>
    <property type="evidence" value="ECO:0007669"/>
    <property type="project" value="InterPro"/>
</dbReference>
<dbReference type="EMBL" id="JRLY01000013">
    <property type="protein sequence ID" value="KGO91920.1"/>
    <property type="molecule type" value="Genomic_DNA"/>
</dbReference>
<dbReference type="Gene3D" id="2.20.200.10">
    <property type="entry name" value="Outer membrane efflux proteins (OEP)"/>
    <property type="match status" value="1"/>
</dbReference>
<keyword evidence="2" id="KW-0472">Membrane</keyword>
<dbReference type="InterPro" id="IPR003423">
    <property type="entry name" value="OMP_efflux"/>
</dbReference>
<dbReference type="OrthoDB" id="9770517at2"/>
<comment type="similarity">
    <text evidence="1 2">Belongs to the outer membrane factor (OMF) (TC 1.B.17) family.</text>
</comment>
<dbReference type="Proteomes" id="UP000030111">
    <property type="component" value="Unassembled WGS sequence"/>
</dbReference>
<evidence type="ECO:0000256" key="2">
    <source>
        <dbReference type="RuleBase" id="RU362097"/>
    </source>
</evidence>
<keyword evidence="2" id="KW-1134">Transmembrane beta strand</keyword>
<evidence type="ECO:0000313" key="5">
    <source>
        <dbReference type="Proteomes" id="UP000030111"/>
    </source>
</evidence>
<dbReference type="eggNOG" id="COG1538">
    <property type="taxonomic scope" value="Bacteria"/>
</dbReference>